<sequence>MSRPDDTAPRFTETERRILAIVQKNLPDSATPYADIAAAVGTDEATVLDLLRRMKEDGSIRRFGASIKHQRAGWTHNAMVAWRVTEQQAEEAGKQAADHPLISHVYYRPSSAPDWPYELYTMIHGRHETEHMEVIAQLRRETVLDDYAVLESLRELKKTSMVYFPE</sequence>
<dbReference type="InterPro" id="IPR053431">
    <property type="entry name" value="AhbB-like"/>
</dbReference>
<evidence type="ECO:0000256" key="1">
    <source>
        <dbReference type="ARBA" id="ARBA00004744"/>
    </source>
</evidence>
<dbReference type="RefSeq" id="WP_196607867.1">
    <property type="nucleotide sequence ID" value="NZ_VRYY01000013.1"/>
</dbReference>
<evidence type="ECO:0000313" key="9">
    <source>
        <dbReference type="EMBL" id="MBG3875583.1"/>
    </source>
</evidence>
<dbReference type="Proteomes" id="UP001194469">
    <property type="component" value="Unassembled WGS sequence"/>
</dbReference>
<dbReference type="Pfam" id="PF17805">
    <property type="entry name" value="AsnC_trans_reg2"/>
    <property type="match status" value="1"/>
</dbReference>
<feature type="domain" description="Siroheme decarboxylase NirL-like HTH" evidence="8">
    <location>
        <begin position="15"/>
        <end position="61"/>
    </location>
</feature>
<dbReference type="PANTHER" id="PTHR43413:SF1">
    <property type="entry name" value="SIROHEME DECARBOXYLASE NIRL SUBUNIT"/>
    <property type="match status" value="1"/>
</dbReference>
<dbReference type="InterPro" id="IPR036390">
    <property type="entry name" value="WH_DNA-bd_sf"/>
</dbReference>
<reference evidence="9 10" key="1">
    <citation type="submission" date="2019-08" db="EMBL/GenBank/DDBJ databases">
        <authorList>
            <person name="Luo N."/>
        </authorList>
    </citation>
    <scope>NUCLEOTIDE SEQUENCE [LARGE SCALE GENOMIC DNA]</scope>
    <source>
        <strain evidence="9 10">NCIMB 9442</strain>
    </source>
</reference>
<feature type="domain" description="Siroheme decarboxylase AsnC-like ligand binding" evidence="7">
    <location>
        <begin position="71"/>
        <end position="157"/>
    </location>
</feature>
<dbReference type="Gene3D" id="3.30.70.3460">
    <property type="match status" value="1"/>
</dbReference>
<evidence type="ECO:0000256" key="3">
    <source>
        <dbReference type="ARBA" id="ARBA00023239"/>
    </source>
</evidence>
<evidence type="ECO:0000313" key="10">
    <source>
        <dbReference type="Proteomes" id="UP001194469"/>
    </source>
</evidence>
<dbReference type="InterPro" id="IPR019888">
    <property type="entry name" value="Tscrpt_reg_AsnC-like"/>
</dbReference>
<dbReference type="SUPFAM" id="SSF46785">
    <property type="entry name" value="Winged helix' DNA-binding domain"/>
    <property type="match status" value="1"/>
</dbReference>
<proteinExistence type="inferred from homology"/>
<dbReference type="InterPro" id="IPR050684">
    <property type="entry name" value="HTH-Siroheme_Decarb"/>
</dbReference>
<evidence type="ECO:0000256" key="5">
    <source>
        <dbReference type="ARBA" id="ARBA00023471"/>
    </source>
</evidence>
<dbReference type="InterPro" id="IPR053953">
    <property type="entry name" value="NirdL-like_HTH"/>
</dbReference>
<evidence type="ECO:0000259" key="8">
    <source>
        <dbReference type="Pfam" id="PF22451"/>
    </source>
</evidence>
<dbReference type="EMBL" id="VRYY01000013">
    <property type="protein sequence ID" value="MBG3875583.1"/>
    <property type="molecule type" value="Genomic_DNA"/>
</dbReference>
<dbReference type="Pfam" id="PF22451">
    <property type="entry name" value="NirdL-like_HTH"/>
    <property type="match status" value="1"/>
</dbReference>
<comment type="caution">
    <text evidence="9">The sequence shown here is derived from an EMBL/GenBank/DDBJ whole genome shotgun (WGS) entry which is preliminary data.</text>
</comment>
<name>A0ABS0IZG0_9BACT</name>
<organism evidence="9 10">
    <name type="scientific">Nitratidesulfovibrio oxamicus</name>
    <dbReference type="NCBI Taxonomy" id="32016"/>
    <lineage>
        <taxon>Bacteria</taxon>
        <taxon>Pseudomonadati</taxon>
        <taxon>Thermodesulfobacteriota</taxon>
        <taxon>Desulfovibrionia</taxon>
        <taxon>Desulfovibrionales</taxon>
        <taxon>Desulfovibrionaceae</taxon>
        <taxon>Nitratidesulfovibrio</taxon>
    </lineage>
</organism>
<gene>
    <name evidence="9" type="ORF">FVW20_00705</name>
</gene>
<keyword evidence="2" id="KW-0350">Heme biosynthesis</keyword>
<keyword evidence="10" id="KW-1185">Reference proteome</keyword>
<evidence type="ECO:0000259" key="7">
    <source>
        <dbReference type="Pfam" id="PF17805"/>
    </source>
</evidence>
<dbReference type="InterPro" id="IPR040523">
    <property type="entry name" value="AsnC_trans_reg2"/>
</dbReference>
<protein>
    <recommendedName>
        <fullName evidence="5">siroheme decarboxylase</fullName>
        <ecNumber evidence="5">4.1.1.111</ecNumber>
    </recommendedName>
</protein>
<evidence type="ECO:0000256" key="4">
    <source>
        <dbReference type="ARBA" id="ARBA00023457"/>
    </source>
</evidence>
<comment type="similarity">
    <text evidence="4">Belongs to the Ahb/Nir family.</text>
</comment>
<comment type="pathway">
    <text evidence="1">Porphyrin-containing compound metabolism; protoheme biosynthesis.</text>
</comment>
<accession>A0ABS0IZG0</accession>
<dbReference type="NCBIfam" id="NF040707">
    <property type="entry name" value="Siroheme_Dcarb_AhbB"/>
    <property type="match status" value="1"/>
</dbReference>
<comment type="catalytic activity">
    <reaction evidence="6">
        <text>siroheme + 2 H(+) = 12,18-didecarboxysiroheme + 2 CO2</text>
        <dbReference type="Rhea" id="RHEA:19093"/>
        <dbReference type="ChEBI" id="CHEBI:15378"/>
        <dbReference type="ChEBI" id="CHEBI:16526"/>
        <dbReference type="ChEBI" id="CHEBI:60052"/>
        <dbReference type="ChEBI" id="CHEBI:140497"/>
        <dbReference type="EC" id="4.1.1.111"/>
    </reaction>
</comment>
<evidence type="ECO:0000256" key="2">
    <source>
        <dbReference type="ARBA" id="ARBA00023133"/>
    </source>
</evidence>
<evidence type="ECO:0000256" key="6">
    <source>
        <dbReference type="ARBA" id="ARBA00048470"/>
    </source>
</evidence>
<dbReference type="PANTHER" id="PTHR43413">
    <property type="entry name" value="TRANSCRIPTIONAL REGULATOR, ASNC FAMILY"/>
    <property type="match status" value="1"/>
</dbReference>
<keyword evidence="3" id="KW-0456">Lyase</keyword>
<dbReference type="EC" id="4.1.1.111" evidence="5"/>
<dbReference type="SMART" id="SM00344">
    <property type="entry name" value="HTH_ASNC"/>
    <property type="match status" value="1"/>
</dbReference>